<sequence length="827" mass="90623">MASSNLSEKSSSNSSDIQYAASTGTFLVLFILAGTIGNGLIIVSILSSKKLRSSAFHLLSINLAIVNILECLLNMTFNLTTVMSIDTLKGISTVCKINAFFISVVWMESILGITFMVVERMAAMKNTDKIDVIQRPKRVAVMVTYTWVHSAAFSLPLATGLVPVSVYSDINSCLVSVESSAVYIGTVSICCLVVPIVLTIILFIITMKNAFAEKSSVQAQMTRHQYSNDVDEPNFYKEFAGAKFSGIILMCWVFLVSPFLVAFFIYLYRYSDMNLDSGLKMSHSSIVYFLLLWLKYCNVFILPLFSLCYKKEFWLNFKDVLFCKKKNSVNDVANEHNRLSLDSQDKIEKLESREKKIKEEKMKEAFIHNSGFQVPVLFATAKGVHIQTSESEVIVDDQGTVGKKCDVFGSQGKLQQFGEDTSDYDSSNELDPFSVSHPVSTKNLRNQTSPALHHRSSSQPEVRTKGHSPDQPTSVTVTSAADSGLDISSMNKSAGPHPSPTLTYGRSDSCPADEKIISNHSFIPTSPKTAAVSKYNSDSTNYNSSNDDNQVQEPEIFAQNEGCENRAYKGDRDDIERCNSSTGQGQNDQRDGQTTTGQGQTNQRIGQSVDTEIMSNRNISDACGKDGAATGCALNANVNNNEISDLHGDGSVDTSGIVPATPSKKKKKHKKQAKGSNYTGILRNGGEELRLPRPPPRLAPLQGCHQPLYQRMTETETTAPEDIPQNSNCSGETGIISHKAAVYEVKHDRKIKNKTRQRNADSQTSLLDSGSSAELKSLKDAVFGVSESDGYSSQVLEVTTPSACNLVDLSKDFGSISPTLSQHSHDN</sequence>
<evidence type="ECO:0000256" key="9">
    <source>
        <dbReference type="SAM" id="Phobius"/>
    </source>
</evidence>
<feature type="region of interest" description="Disordered" evidence="8">
    <location>
        <begin position="416"/>
        <end position="551"/>
    </location>
</feature>
<reference evidence="11 12" key="1">
    <citation type="journal article" date="2017" name="Nat. Ecol. Evol.">
        <title>Scallop genome provides insights into evolution of bilaterian karyotype and development.</title>
        <authorList>
            <person name="Wang S."/>
            <person name="Zhang J."/>
            <person name="Jiao W."/>
            <person name="Li J."/>
            <person name="Xun X."/>
            <person name="Sun Y."/>
            <person name="Guo X."/>
            <person name="Huan P."/>
            <person name="Dong B."/>
            <person name="Zhang L."/>
            <person name="Hu X."/>
            <person name="Sun X."/>
            <person name="Wang J."/>
            <person name="Zhao C."/>
            <person name="Wang Y."/>
            <person name="Wang D."/>
            <person name="Huang X."/>
            <person name="Wang R."/>
            <person name="Lv J."/>
            <person name="Li Y."/>
            <person name="Zhang Z."/>
            <person name="Liu B."/>
            <person name="Lu W."/>
            <person name="Hui Y."/>
            <person name="Liang J."/>
            <person name="Zhou Z."/>
            <person name="Hou R."/>
            <person name="Li X."/>
            <person name="Liu Y."/>
            <person name="Li H."/>
            <person name="Ning X."/>
            <person name="Lin Y."/>
            <person name="Zhao L."/>
            <person name="Xing Q."/>
            <person name="Dou J."/>
            <person name="Li Y."/>
            <person name="Mao J."/>
            <person name="Guo H."/>
            <person name="Dou H."/>
            <person name="Li T."/>
            <person name="Mu C."/>
            <person name="Jiang W."/>
            <person name="Fu Q."/>
            <person name="Fu X."/>
            <person name="Miao Y."/>
            <person name="Liu J."/>
            <person name="Yu Q."/>
            <person name="Li R."/>
            <person name="Liao H."/>
            <person name="Li X."/>
            <person name="Kong Y."/>
            <person name="Jiang Z."/>
            <person name="Chourrout D."/>
            <person name="Li R."/>
            <person name="Bao Z."/>
        </authorList>
    </citation>
    <scope>NUCLEOTIDE SEQUENCE [LARGE SCALE GENOMIC DNA]</scope>
    <source>
        <strain evidence="11 12">PY_sf001</strain>
    </source>
</reference>
<feature type="transmembrane region" description="Helical" evidence="9">
    <location>
        <begin position="286"/>
        <end position="309"/>
    </location>
</feature>
<feature type="transmembrane region" description="Helical" evidence="9">
    <location>
        <begin position="139"/>
        <end position="162"/>
    </location>
</feature>
<evidence type="ECO:0000256" key="7">
    <source>
        <dbReference type="ARBA" id="ARBA00023224"/>
    </source>
</evidence>
<evidence type="ECO:0000256" key="5">
    <source>
        <dbReference type="ARBA" id="ARBA00023136"/>
    </source>
</evidence>
<evidence type="ECO:0000256" key="1">
    <source>
        <dbReference type="ARBA" id="ARBA00004141"/>
    </source>
</evidence>
<feature type="transmembrane region" description="Helical" evidence="9">
    <location>
        <begin position="20"/>
        <end position="43"/>
    </location>
</feature>
<comment type="caution">
    <text evidence="11">The sequence shown here is derived from an EMBL/GenBank/DDBJ whole genome shotgun (WGS) entry which is preliminary data.</text>
</comment>
<dbReference type="SUPFAM" id="SSF81321">
    <property type="entry name" value="Family A G protein-coupled receptor-like"/>
    <property type="match status" value="1"/>
</dbReference>
<evidence type="ECO:0000256" key="4">
    <source>
        <dbReference type="ARBA" id="ARBA00023040"/>
    </source>
</evidence>
<feature type="transmembrane region" description="Helical" evidence="9">
    <location>
        <begin position="97"/>
        <end position="118"/>
    </location>
</feature>
<feature type="transmembrane region" description="Helical" evidence="9">
    <location>
        <begin position="182"/>
        <end position="205"/>
    </location>
</feature>
<dbReference type="PROSITE" id="PS50262">
    <property type="entry name" value="G_PROTEIN_RECEP_F1_2"/>
    <property type="match status" value="1"/>
</dbReference>
<dbReference type="PANTHER" id="PTHR24243:SF208">
    <property type="entry name" value="PYROKININ-1 RECEPTOR"/>
    <property type="match status" value="1"/>
</dbReference>
<feature type="domain" description="G-protein coupled receptors family 1 profile" evidence="10">
    <location>
        <begin position="37"/>
        <end position="306"/>
    </location>
</feature>
<dbReference type="PRINTS" id="PR00237">
    <property type="entry name" value="GPCRRHODOPSN"/>
</dbReference>
<evidence type="ECO:0000256" key="6">
    <source>
        <dbReference type="ARBA" id="ARBA00023170"/>
    </source>
</evidence>
<feature type="compositionally biased region" description="Polar residues" evidence="8">
    <location>
        <begin position="470"/>
        <end position="492"/>
    </location>
</feature>
<dbReference type="EMBL" id="NEDP02001654">
    <property type="protein sequence ID" value="OWF52781.1"/>
    <property type="molecule type" value="Genomic_DNA"/>
</dbReference>
<feature type="compositionally biased region" description="Low complexity" evidence="8">
    <location>
        <begin position="582"/>
        <end position="604"/>
    </location>
</feature>
<dbReference type="GO" id="GO:0016020">
    <property type="term" value="C:membrane"/>
    <property type="evidence" value="ECO:0007669"/>
    <property type="project" value="UniProtKB-SubCell"/>
</dbReference>
<feature type="compositionally biased region" description="Polar residues" evidence="8">
    <location>
        <begin position="437"/>
        <end position="450"/>
    </location>
</feature>
<evidence type="ECO:0000256" key="3">
    <source>
        <dbReference type="ARBA" id="ARBA00022989"/>
    </source>
</evidence>
<keyword evidence="12" id="KW-1185">Reference proteome</keyword>
<keyword evidence="3 9" id="KW-1133">Transmembrane helix</keyword>
<dbReference type="CDD" id="cd00637">
    <property type="entry name" value="7tm_classA_rhodopsin-like"/>
    <property type="match status" value="1"/>
</dbReference>
<dbReference type="Pfam" id="PF00001">
    <property type="entry name" value="7tm_1"/>
    <property type="match status" value="1"/>
</dbReference>
<dbReference type="OrthoDB" id="10070371at2759"/>
<keyword evidence="4" id="KW-0297">G-protein coupled receptor</keyword>
<protein>
    <submittedName>
        <fullName evidence="11">Alpha-1A adrenergic receptor</fullName>
    </submittedName>
</protein>
<comment type="subcellular location">
    <subcellularLocation>
        <location evidence="1">Membrane</location>
        <topology evidence="1">Multi-pass membrane protein</topology>
    </subcellularLocation>
</comment>
<feature type="transmembrane region" description="Helical" evidence="9">
    <location>
        <begin position="244"/>
        <end position="266"/>
    </location>
</feature>
<dbReference type="InterPro" id="IPR000276">
    <property type="entry name" value="GPCR_Rhodpsn"/>
</dbReference>
<evidence type="ECO:0000313" key="11">
    <source>
        <dbReference type="EMBL" id="OWF52781.1"/>
    </source>
</evidence>
<accession>A0A210QVL5</accession>
<feature type="region of interest" description="Disordered" evidence="8">
    <location>
        <begin position="646"/>
        <end position="693"/>
    </location>
</feature>
<feature type="compositionally biased region" description="Polar residues" evidence="8">
    <location>
        <begin position="518"/>
        <end position="528"/>
    </location>
</feature>
<keyword evidence="7" id="KW-0807">Transducer</keyword>
<dbReference type="InterPro" id="IPR017452">
    <property type="entry name" value="GPCR_Rhodpsn_7TM"/>
</dbReference>
<dbReference type="PANTHER" id="PTHR24243">
    <property type="entry name" value="G-PROTEIN COUPLED RECEPTOR"/>
    <property type="match status" value="1"/>
</dbReference>
<organism evidence="11 12">
    <name type="scientific">Mizuhopecten yessoensis</name>
    <name type="common">Japanese scallop</name>
    <name type="synonym">Patinopecten yessoensis</name>
    <dbReference type="NCBI Taxonomy" id="6573"/>
    <lineage>
        <taxon>Eukaryota</taxon>
        <taxon>Metazoa</taxon>
        <taxon>Spiralia</taxon>
        <taxon>Lophotrochozoa</taxon>
        <taxon>Mollusca</taxon>
        <taxon>Bivalvia</taxon>
        <taxon>Autobranchia</taxon>
        <taxon>Pteriomorphia</taxon>
        <taxon>Pectinida</taxon>
        <taxon>Pectinoidea</taxon>
        <taxon>Pectinidae</taxon>
        <taxon>Mizuhopecten</taxon>
    </lineage>
</organism>
<keyword evidence="5 9" id="KW-0472">Membrane</keyword>
<evidence type="ECO:0000259" key="10">
    <source>
        <dbReference type="PROSITE" id="PS50262"/>
    </source>
</evidence>
<dbReference type="AlphaFoldDB" id="A0A210QVL5"/>
<dbReference type="GO" id="GO:0004930">
    <property type="term" value="F:G protein-coupled receptor activity"/>
    <property type="evidence" value="ECO:0007669"/>
    <property type="project" value="UniProtKB-KW"/>
</dbReference>
<feature type="compositionally biased region" description="Basic residues" evidence="8">
    <location>
        <begin position="663"/>
        <end position="673"/>
    </location>
</feature>
<feature type="region of interest" description="Disordered" evidence="8">
    <location>
        <begin position="570"/>
        <end position="610"/>
    </location>
</feature>
<evidence type="ECO:0000256" key="2">
    <source>
        <dbReference type="ARBA" id="ARBA00022692"/>
    </source>
</evidence>
<dbReference type="Proteomes" id="UP000242188">
    <property type="component" value="Unassembled WGS sequence"/>
</dbReference>
<name>A0A210QVL5_MIZYE</name>
<dbReference type="Gene3D" id="1.20.1070.10">
    <property type="entry name" value="Rhodopsin 7-helix transmembrane proteins"/>
    <property type="match status" value="1"/>
</dbReference>
<feature type="transmembrane region" description="Helical" evidence="9">
    <location>
        <begin position="55"/>
        <end position="77"/>
    </location>
</feature>
<proteinExistence type="predicted"/>
<keyword evidence="2 9" id="KW-0812">Transmembrane</keyword>
<gene>
    <name evidence="11" type="ORF">KP79_PYT17568</name>
</gene>
<keyword evidence="6 11" id="KW-0675">Receptor</keyword>
<evidence type="ECO:0000313" key="12">
    <source>
        <dbReference type="Proteomes" id="UP000242188"/>
    </source>
</evidence>
<feature type="compositionally biased region" description="Low complexity" evidence="8">
    <location>
        <begin position="533"/>
        <end position="549"/>
    </location>
</feature>
<evidence type="ECO:0000256" key="8">
    <source>
        <dbReference type="SAM" id="MobiDB-lite"/>
    </source>
</evidence>